<dbReference type="AlphaFoldDB" id="A0A2N9YG89"/>
<sequence>MKGIYDTLNFIANIDLEELLFIQELSSVKIILSYQCIPESRIVFSLDDVLHVSISRDPEHKGFVFFLCEVSLAKLDTGRNIFSKLNHGYLNYKGETYTYSELKNLFHFHAEGEIGIDIICQTVTDLREFT</sequence>
<dbReference type="STRING" id="288004.AL038_10840"/>
<dbReference type="Proteomes" id="UP000234271">
    <property type="component" value="Chromosome"/>
</dbReference>
<dbReference type="RefSeq" id="WP_062152738.1">
    <property type="nucleotide sequence ID" value="NZ_CP012373.2"/>
</dbReference>
<name>A0A2N9YG89_9GAMM</name>
<evidence type="ECO:0000313" key="2">
    <source>
        <dbReference type="Proteomes" id="UP000234271"/>
    </source>
</evidence>
<dbReference type="KEGG" id="blep:AL038_10840"/>
<keyword evidence="2" id="KW-1185">Reference proteome</keyword>
<organism evidence="1 2">
    <name type="scientific">Beggiatoa leptomitoformis</name>
    <dbReference type="NCBI Taxonomy" id="288004"/>
    <lineage>
        <taxon>Bacteria</taxon>
        <taxon>Pseudomonadati</taxon>
        <taxon>Pseudomonadota</taxon>
        <taxon>Gammaproteobacteria</taxon>
        <taxon>Thiotrichales</taxon>
        <taxon>Thiotrichaceae</taxon>
        <taxon>Beggiatoa</taxon>
    </lineage>
</organism>
<reference evidence="2" key="1">
    <citation type="submission" date="2016-12" db="EMBL/GenBank/DDBJ databases">
        <title>Complete Genome Sequence of Beggiatoa leptomitiformis D-401.</title>
        <authorList>
            <person name="Fomenkov A."/>
            <person name="Vincze T."/>
            <person name="Grabovich M."/>
            <person name="Anton B.P."/>
            <person name="Dubinina G."/>
            <person name="Orlova M."/>
            <person name="Belousova E."/>
            <person name="Roberts R.J."/>
        </authorList>
    </citation>
    <scope>NUCLEOTIDE SEQUENCE [LARGE SCALE GENOMIC DNA]</scope>
    <source>
        <strain evidence="2">D-401</strain>
    </source>
</reference>
<dbReference type="EMBL" id="CP018889">
    <property type="protein sequence ID" value="AUI69591.1"/>
    <property type="molecule type" value="Genomic_DNA"/>
</dbReference>
<protein>
    <submittedName>
        <fullName evidence="1">Uncharacterized protein</fullName>
    </submittedName>
</protein>
<gene>
    <name evidence="1" type="ORF">BLE401_13430</name>
</gene>
<proteinExistence type="predicted"/>
<accession>A0A2N9YG89</accession>
<evidence type="ECO:0000313" key="1">
    <source>
        <dbReference type="EMBL" id="AUI69591.1"/>
    </source>
</evidence>